<protein>
    <submittedName>
        <fullName evidence="4">Carbon-nitrogen hydrolase family protein</fullName>
    </submittedName>
</protein>
<keyword evidence="2 4" id="KW-0378">Hydrolase</keyword>
<comment type="similarity">
    <text evidence="1">Belongs to the carbon-nitrogen hydrolase superfamily. NIT1/NIT2 family.</text>
</comment>
<organism evidence="4 5">
    <name type="scientific">Stagnimonas aquatica</name>
    <dbReference type="NCBI Taxonomy" id="2689987"/>
    <lineage>
        <taxon>Bacteria</taxon>
        <taxon>Pseudomonadati</taxon>
        <taxon>Pseudomonadota</taxon>
        <taxon>Gammaproteobacteria</taxon>
        <taxon>Nevskiales</taxon>
        <taxon>Nevskiaceae</taxon>
        <taxon>Stagnimonas</taxon>
    </lineage>
</organism>
<proteinExistence type="inferred from homology"/>
<evidence type="ECO:0000313" key="5">
    <source>
        <dbReference type="Proteomes" id="UP000282106"/>
    </source>
</evidence>
<dbReference type="EMBL" id="RJVO01000001">
    <property type="protein sequence ID" value="ROH93310.1"/>
    <property type="molecule type" value="Genomic_DNA"/>
</dbReference>
<gene>
    <name evidence="4" type="ORF">ED208_01950</name>
</gene>
<dbReference type="FunCoup" id="A0A3N0VKS8">
    <property type="interactions" value="410"/>
</dbReference>
<dbReference type="InterPro" id="IPR003010">
    <property type="entry name" value="C-N_Hydrolase"/>
</dbReference>
<feature type="domain" description="CN hydrolase" evidence="3">
    <location>
        <begin position="1"/>
        <end position="259"/>
    </location>
</feature>
<evidence type="ECO:0000259" key="3">
    <source>
        <dbReference type="PROSITE" id="PS50263"/>
    </source>
</evidence>
<comment type="caution">
    <text evidence="4">The sequence shown here is derived from an EMBL/GenBank/DDBJ whole genome shotgun (WGS) entry which is preliminary data.</text>
</comment>
<dbReference type="PANTHER" id="PTHR23088:SF27">
    <property type="entry name" value="DEAMINATED GLUTATHIONE AMIDASE"/>
    <property type="match status" value="1"/>
</dbReference>
<dbReference type="GO" id="GO:0016811">
    <property type="term" value="F:hydrolase activity, acting on carbon-nitrogen (but not peptide) bonds, in linear amides"/>
    <property type="evidence" value="ECO:0007669"/>
    <property type="project" value="InterPro"/>
</dbReference>
<dbReference type="InterPro" id="IPR001110">
    <property type="entry name" value="UPF0012_CS"/>
</dbReference>
<accession>A0A3N0VKS8</accession>
<reference evidence="4 5" key="1">
    <citation type="submission" date="2018-10" db="EMBL/GenBank/DDBJ databases">
        <authorList>
            <person name="Chen W.-M."/>
        </authorList>
    </citation>
    <scope>NUCLEOTIDE SEQUENCE [LARGE SCALE GENOMIC DNA]</scope>
    <source>
        <strain evidence="4 5">THS-13</strain>
    </source>
</reference>
<evidence type="ECO:0000313" key="4">
    <source>
        <dbReference type="EMBL" id="ROH93310.1"/>
    </source>
</evidence>
<dbReference type="PROSITE" id="PS01227">
    <property type="entry name" value="UPF0012"/>
    <property type="match status" value="1"/>
</dbReference>
<dbReference type="InterPro" id="IPR045254">
    <property type="entry name" value="Nit1/2_C-N_Hydrolase"/>
</dbReference>
<dbReference type="Proteomes" id="UP000282106">
    <property type="component" value="Unassembled WGS sequence"/>
</dbReference>
<dbReference type="PANTHER" id="PTHR23088">
    <property type="entry name" value="NITRILASE-RELATED"/>
    <property type="match status" value="1"/>
</dbReference>
<dbReference type="PROSITE" id="PS50263">
    <property type="entry name" value="CN_HYDROLASE"/>
    <property type="match status" value="1"/>
</dbReference>
<dbReference type="InParanoid" id="A0A3N0VKS8"/>
<evidence type="ECO:0000256" key="1">
    <source>
        <dbReference type="ARBA" id="ARBA00010613"/>
    </source>
</evidence>
<dbReference type="RefSeq" id="WP_123210165.1">
    <property type="nucleotide sequence ID" value="NZ_RJVO01000001.1"/>
</dbReference>
<keyword evidence="5" id="KW-1185">Reference proteome</keyword>
<dbReference type="SUPFAM" id="SSF56317">
    <property type="entry name" value="Carbon-nitrogen hydrolase"/>
    <property type="match status" value="1"/>
</dbReference>
<sequence>MKAAVVQMNSGADLAANLAQAQALLERAAGVGAALAALPENFAFMGAKERDKLAHAEADGAGTIQDWLAATAARLKLWIVAGSLPIGAPDGRVHAACCVYDADGRRAARYDKIHLFDVDVGNGTSESGSTLVERYRESNSIAPGAVTPVAVDTPLGRLGLSICYDLRFPELFRALVSEGCTLFCVPAAFTAKTGAVHWHTLLKARAVENLAYLLAPGQCGTHPGGRGTYGHSLILDPWGETLAELFDDTPGVALAELDPEHLQAVRARFPALSHRRL</sequence>
<dbReference type="CDD" id="cd07572">
    <property type="entry name" value="nit"/>
    <property type="match status" value="1"/>
</dbReference>
<dbReference type="Gene3D" id="3.60.110.10">
    <property type="entry name" value="Carbon-nitrogen hydrolase"/>
    <property type="match status" value="1"/>
</dbReference>
<dbReference type="InterPro" id="IPR036526">
    <property type="entry name" value="C-N_Hydrolase_sf"/>
</dbReference>
<name>A0A3N0VKS8_9GAMM</name>
<evidence type="ECO:0000256" key="2">
    <source>
        <dbReference type="ARBA" id="ARBA00022801"/>
    </source>
</evidence>
<dbReference type="Pfam" id="PF00795">
    <property type="entry name" value="CN_hydrolase"/>
    <property type="match status" value="1"/>
</dbReference>
<dbReference type="AlphaFoldDB" id="A0A3N0VKS8"/>